<dbReference type="SUPFAM" id="SSF58113">
    <property type="entry name" value="Apolipoprotein A-I"/>
    <property type="match status" value="1"/>
</dbReference>
<feature type="coiled-coil region" evidence="1">
    <location>
        <begin position="265"/>
        <end position="310"/>
    </location>
</feature>
<dbReference type="eggNOG" id="COG3409">
    <property type="taxonomic scope" value="Bacteria"/>
</dbReference>
<keyword evidence="1" id="KW-0175">Coiled coil</keyword>
<dbReference type="Proteomes" id="UP000027037">
    <property type="component" value="Unassembled WGS sequence"/>
</dbReference>
<dbReference type="Gene3D" id="1.20.120.20">
    <property type="entry name" value="Apolipoprotein"/>
    <property type="match status" value="1"/>
</dbReference>
<dbReference type="SUPFAM" id="SSF81901">
    <property type="entry name" value="HCP-like"/>
    <property type="match status" value="1"/>
</dbReference>
<dbReference type="InterPro" id="IPR036365">
    <property type="entry name" value="PGBD-like_sf"/>
</dbReference>
<dbReference type="SUPFAM" id="SSF47090">
    <property type="entry name" value="PGBD-like"/>
    <property type="match status" value="1"/>
</dbReference>
<comment type="caution">
    <text evidence="4">The sequence shown here is derived from an EMBL/GenBank/DDBJ whole genome shotgun (WGS) entry which is preliminary data.</text>
</comment>
<dbReference type="SMART" id="SM00671">
    <property type="entry name" value="SEL1"/>
    <property type="match status" value="4"/>
</dbReference>
<dbReference type="STRING" id="1280946.HY29_01855"/>
<evidence type="ECO:0000313" key="5">
    <source>
        <dbReference type="Proteomes" id="UP000027037"/>
    </source>
</evidence>
<dbReference type="Pfam" id="PF01471">
    <property type="entry name" value="PG_binding_1"/>
    <property type="match status" value="1"/>
</dbReference>
<feature type="domain" description="Peptidoglycan binding-like" evidence="3">
    <location>
        <begin position="1100"/>
        <end position="1154"/>
    </location>
</feature>
<dbReference type="InterPro" id="IPR006597">
    <property type="entry name" value="Sel1-like"/>
</dbReference>
<dbReference type="eggNOG" id="COG0790">
    <property type="taxonomic scope" value="Bacteria"/>
</dbReference>
<reference evidence="4 5" key="1">
    <citation type="journal article" date="2014" name="Antonie Van Leeuwenhoek">
        <title>Hyphomonas beringensis sp. nov. and Hyphomonas chukchiensis sp. nov., isolated from surface seawater of the Bering Sea and Chukchi Sea.</title>
        <authorList>
            <person name="Li C."/>
            <person name="Lai Q."/>
            <person name="Li G."/>
            <person name="Dong C."/>
            <person name="Wang J."/>
            <person name="Liao Y."/>
            <person name="Shao Z."/>
        </authorList>
    </citation>
    <scope>NUCLEOTIDE SEQUENCE [LARGE SCALE GENOMIC DNA]</scope>
    <source>
        <strain evidence="4 5">25B14_1</strain>
    </source>
</reference>
<keyword evidence="5" id="KW-1185">Reference proteome</keyword>
<proteinExistence type="predicted"/>
<dbReference type="PANTHER" id="PTHR43628">
    <property type="entry name" value="ACTIVATOR OF C KINASE PROTEIN 1-RELATED"/>
    <property type="match status" value="1"/>
</dbReference>
<name>A0A062U3R8_9PROT</name>
<evidence type="ECO:0000313" key="4">
    <source>
        <dbReference type="EMBL" id="KCZ54976.1"/>
    </source>
</evidence>
<feature type="coiled-coil region" evidence="1">
    <location>
        <begin position="120"/>
        <end position="147"/>
    </location>
</feature>
<feature type="region of interest" description="Disordered" evidence="2">
    <location>
        <begin position="545"/>
        <end position="567"/>
    </location>
</feature>
<dbReference type="Pfam" id="PF08238">
    <property type="entry name" value="Sel1"/>
    <property type="match status" value="3"/>
</dbReference>
<dbReference type="Gene3D" id="1.10.101.10">
    <property type="entry name" value="PGBD-like superfamily/PGBD"/>
    <property type="match status" value="1"/>
</dbReference>
<organism evidence="4 5">
    <name type="scientific">Hyphomonas beringensis</name>
    <dbReference type="NCBI Taxonomy" id="1280946"/>
    <lineage>
        <taxon>Bacteria</taxon>
        <taxon>Pseudomonadati</taxon>
        <taxon>Pseudomonadota</taxon>
        <taxon>Alphaproteobacteria</taxon>
        <taxon>Hyphomonadales</taxon>
        <taxon>Hyphomonadaceae</taxon>
        <taxon>Hyphomonas</taxon>
    </lineage>
</organism>
<accession>A0A062U3R8</accession>
<protein>
    <recommendedName>
        <fullName evidence="3">Peptidoglycan binding-like domain-containing protein</fullName>
    </recommendedName>
</protein>
<gene>
    <name evidence="4" type="ORF">HY29_01855</name>
</gene>
<feature type="compositionally biased region" description="Basic and acidic residues" evidence="2">
    <location>
        <begin position="675"/>
        <end position="685"/>
    </location>
</feature>
<dbReference type="PATRIC" id="fig|1280946.3.peg.1443"/>
<dbReference type="InterPro" id="IPR011990">
    <property type="entry name" value="TPR-like_helical_dom_sf"/>
</dbReference>
<dbReference type="AlphaFoldDB" id="A0A062U3R8"/>
<dbReference type="Gene3D" id="1.25.40.10">
    <property type="entry name" value="Tetratricopeptide repeat domain"/>
    <property type="match status" value="1"/>
</dbReference>
<dbReference type="InterPro" id="IPR036366">
    <property type="entry name" value="PGBDSf"/>
</dbReference>
<dbReference type="EMBL" id="AWFF01000032">
    <property type="protein sequence ID" value="KCZ54976.1"/>
    <property type="molecule type" value="Genomic_DNA"/>
</dbReference>
<dbReference type="InterPro" id="IPR002477">
    <property type="entry name" value="Peptidoglycan-bd-like"/>
</dbReference>
<feature type="compositionally biased region" description="Acidic residues" evidence="2">
    <location>
        <begin position="686"/>
        <end position="717"/>
    </location>
</feature>
<sequence length="1158" mass="125024">MGMSQTGPWSVKGIDQRARDAAREAASAEGLTLGEYLNRLLMSAEAPRPNEVSAPYESRRLRPDAASSTIDKLTKRIEATEARSTLAITGMDHTILGLVARLEDSEHNTASMTGHVESLLDELRETHEALQAKVRRMEQDNSARENLEALKSLEEALGKLASHVFEENELAQNEAQAIKGRVEAGFSNLNERVEGVETRVEDTLSKAAARVEKAVEQAELRAEGTARQLSERLTALEGQVNESMSTSGTEAPDLEAMNARISEAVNSMDSKMEGIQNRLNRAEAATDTALQSLESTYSQLDEKIGTLSESVDPDIAQKLREEFNARFEDITRSVRETVDKARQDLVEEISRAASADSSEAVDELRSQLGTVEERISSSEERQNRAIEDVSGKVGDLSSSLDQRLQDIESRDDALTSDTIRQEISQFGDMVSERMDDMAGHVDKRVKESEQRSADAISQIGDQVAKVATRLQVRQDKALQTLATQIDENRKDSDNRLSDALSNVSERLEQIQTQTTNSLSPLQKAITSLATRLESLEDVTAPAYGTPLMDTPSAGADLTGGASSFDEPRTEEIETSEFEADFEPGIPDTDFPEPEQPAQNDEWGLTDHLAQKRSPYEEDIEEDGAPFMELEDENEDDDELGLFFETASDFDTTGNIQATEGHDSEGDPLFALIDPDDSHTEARDSDIFDSEAFEDGIDTQDFMDEAEEHETTEAETEAPSEAHPEEAENYIAMARRAAIAASTGAPSARRDKTVPAKANRSNSKMPLYAAASAVVITGAAVGGYLYLRGTQDAPQVSTAATPQDTPSAIPASEDIAPETEDVSFGADLPQAAETEAETPSPATGDMDDILFDREAEAAPVTETSPETAISPDAAANPSIMSATIVQKAPTYEPIPETDTLEGAASAGNPVARFTLAQQYLSEGQLQEGADLMQEAAASGLAIAQYRLSKLHEKGTGVPKDLALARQWTERAAVNGNVNAMHDLAVFMAQGDGGPQSYAGAVEWFRQAAEYGIVDSQYNLGILYEEGLGISPNLSEALYWFSVAAQNGDAAAPAKVRELSAKLSPQAAATVQNRAELWNAAPSNNMVNGHFALQSWQLGNPQQVRAIQTALNTLGYNAGTPDGILGASTATAIREYQSDSGLKTSGRVTEELIEQLNAGA</sequence>
<dbReference type="InterPro" id="IPR052945">
    <property type="entry name" value="Mitotic_Regulator"/>
</dbReference>
<evidence type="ECO:0000259" key="3">
    <source>
        <dbReference type="Pfam" id="PF01471"/>
    </source>
</evidence>
<feature type="coiled-coil region" evidence="1">
    <location>
        <begin position="201"/>
        <end position="228"/>
    </location>
</feature>
<evidence type="ECO:0000256" key="1">
    <source>
        <dbReference type="SAM" id="Coils"/>
    </source>
</evidence>
<feature type="region of interest" description="Disordered" evidence="2">
    <location>
        <begin position="650"/>
        <end position="723"/>
    </location>
</feature>
<feature type="region of interest" description="Disordered" evidence="2">
    <location>
        <begin position="46"/>
        <end position="67"/>
    </location>
</feature>
<dbReference type="PANTHER" id="PTHR43628:SF1">
    <property type="entry name" value="CHITIN SYNTHASE REGULATORY FACTOR 2-RELATED"/>
    <property type="match status" value="1"/>
</dbReference>
<evidence type="ECO:0000256" key="2">
    <source>
        <dbReference type="SAM" id="MobiDB-lite"/>
    </source>
</evidence>
<dbReference type="eggNOG" id="COG1196">
    <property type="taxonomic scope" value="Bacteria"/>
</dbReference>